<keyword evidence="1" id="KW-0472">Membrane</keyword>
<evidence type="ECO:0008006" key="4">
    <source>
        <dbReference type="Google" id="ProtNLM"/>
    </source>
</evidence>
<dbReference type="AlphaFoldDB" id="A0A3D9ST49"/>
<keyword evidence="1" id="KW-1133">Transmembrane helix</keyword>
<proteinExistence type="predicted"/>
<organism evidence="2 3">
    <name type="scientific">Thermomonospora umbrina</name>
    <dbReference type="NCBI Taxonomy" id="111806"/>
    <lineage>
        <taxon>Bacteria</taxon>
        <taxon>Bacillati</taxon>
        <taxon>Actinomycetota</taxon>
        <taxon>Actinomycetes</taxon>
        <taxon>Streptosporangiales</taxon>
        <taxon>Thermomonosporaceae</taxon>
        <taxon>Thermomonospora</taxon>
    </lineage>
</organism>
<reference evidence="2 3" key="1">
    <citation type="submission" date="2018-08" db="EMBL/GenBank/DDBJ databases">
        <title>Sequencing the genomes of 1000 actinobacteria strains.</title>
        <authorList>
            <person name="Klenk H.-P."/>
        </authorList>
    </citation>
    <scope>NUCLEOTIDE SEQUENCE [LARGE SCALE GENOMIC DNA]</scope>
    <source>
        <strain evidence="2 3">DSM 43927</strain>
    </source>
</reference>
<gene>
    <name evidence="2" type="ORF">DFJ69_4629</name>
</gene>
<dbReference type="Proteomes" id="UP000256661">
    <property type="component" value="Unassembled WGS sequence"/>
</dbReference>
<sequence>MKALLLFQMQGYVRSLRVLHPLIVVLLFIALVLLPGNDSGRIDLATGTLGDVPAMLFPIWAWVARALPDTQPDEQRALSATAARHRLAPTAAGLLAAYLVNLGLGALALAIPLFAAVSAGVGTGAIISALTLLLLVTAAATLLGAYTARAIMPSPGISLLALLSTTITALLLSIGPLHWLSVPMAAWLRAAHDGPTALTDATPTIALHLTLWSATLAIGHLALARRPR</sequence>
<accession>A0A3D9ST49</accession>
<keyword evidence="3" id="KW-1185">Reference proteome</keyword>
<comment type="caution">
    <text evidence="2">The sequence shown here is derived from an EMBL/GenBank/DDBJ whole genome shotgun (WGS) entry which is preliminary data.</text>
</comment>
<feature type="transmembrane region" description="Helical" evidence="1">
    <location>
        <begin position="205"/>
        <end position="224"/>
    </location>
</feature>
<name>A0A3D9ST49_9ACTN</name>
<feature type="transmembrane region" description="Helical" evidence="1">
    <location>
        <begin position="125"/>
        <end position="147"/>
    </location>
</feature>
<evidence type="ECO:0000313" key="3">
    <source>
        <dbReference type="Proteomes" id="UP000256661"/>
    </source>
</evidence>
<feature type="transmembrane region" description="Helical" evidence="1">
    <location>
        <begin position="12"/>
        <end position="34"/>
    </location>
</feature>
<protein>
    <recommendedName>
        <fullName evidence="4">ABC-2 type transport system permease protein</fullName>
    </recommendedName>
</protein>
<dbReference type="EMBL" id="QTTT01000001">
    <property type="protein sequence ID" value="REE99122.1"/>
    <property type="molecule type" value="Genomic_DNA"/>
</dbReference>
<keyword evidence="1" id="KW-0812">Transmembrane</keyword>
<evidence type="ECO:0000313" key="2">
    <source>
        <dbReference type="EMBL" id="REE99122.1"/>
    </source>
</evidence>
<feature type="transmembrane region" description="Helical" evidence="1">
    <location>
        <begin position="159"/>
        <end position="179"/>
    </location>
</feature>
<evidence type="ECO:0000256" key="1">
    <source>
        <dbReference type="SAM" id="Phobius"/>
    </source>
</evidence>
<feature type="transmembrane region" description="Helical" evidence="1">
    <location>
        <begin position="94"/>
        <end position="119"/>
    </location>
</feature>